<dbReference type="EMBL" id="CP015378">
    <property type="protein sequence ID" value="ANC78398.1"/>
    <property type="molecule type" value="Genomic_DNA"/>
</dbReference>
<reference evidence="2 3" key="1">
    <citation type="submission" date="2016-04" db="EMBL/GenBank/DDBJ databases">
        <title>Complete genome sequence of Fictibacillus phosphorivorans G25-29, a strain toxic to nematodes.</title>
        <authorList>
            <person name="Zheng Z."/>
        </authorList>
    </citation>
    <scope>NUCLEOTIDE SEQUENCE [LARGE SCALE GENOMIC DNA]</scope>
    <source>
        <strain evidence="2 3">G25-29</strain>
    </source>
</reference>
<dbReference type="InterPro" id="IPR051311">
    <property type="entry name" value="DedA_domain"/>
</dbReference>
<dbReference type="InterPro" id="IPR032816">
    <property type="entry name" value="VTT_dom"/>
</dbReference>
<dbReference type="PANTHER" id="PTHR42709:SF9">
    <property type="entry name" value="ALKALINE PHOSPHATASE LIKE PROTEIN"/>
    <property type="match status" value="1"/>
</dbReference>
<dbReference type="GO" id="GO:0005886">
    <property type="term" value="C:plasma membrane"/>
    <property type="evidence" value="ECO:0007669"/>
    <property type="project" value="TreeGrafter"/>
</dbReference>
<evidence type="ECO:0000313" key="3">
    <source>
        <dbReference type="Proteomes" id="UP000076623"/>
    </source>
</evidence>
<gene>
    <name evidence="2" type="ORF">ABE65_016975</name>
</gene>
<sequence length="204" mass="22968">MEFDLFNIIHQYSYFGIFLLLALGIIGLPIPDEILLATVGYFIFAGDLPALPAVLSAFLGAITGITGSYYFGNICGKPLLKKLGPKFGISEEKIDKTQNFFLKYGKSALFFGYFMPGIRHLTAYFAGMYSLNWRQFALYAYSGALFWCSFFIVIGYQLAGRWALVMEVIHKVGLFAFTIVILCIVAWLIFKPKNKGSYSNGWFK</sequence>
<keyword evidence="3" id="KW-1185">Reference proteome</keyword>
<dbReference type="AlphaFoldDB" id="A0A160IPP4"/>
<name>A0A160IPP4_9BACL</name>
<dbReference type="KEGG" id="fpn:ABE65_016975"/>
<evidence type="ECO:0000313" key="2">
    <source>
        <dbReference type="EMBL" id="ANC78398.1"/>
    </source>
</evidence>
<dbReference type="Proteomes" id="UP000076623">
    <property type="component" value="Chromosome"/>
</dbReference>
<dbReference type="OrthoDB" id="9782291at2"/>
<evidence type="ECO:0000256" key="1">
    <source>
        <dbReference type="ARBA" id="ARBA00010792"/>
    </source>
</evidence>
<accession>A0A160IPP4</accession>
<proteinExistence type="inferred from homology"/>
<dbReference type="Pfam" id="PF09335">
    <property type="entry name" value="VTT_dom"/>
    <property type="match status" value="1"/>
</dbReference>
<organism evidence="2 3">
    <name type="scientific">Fictibacillus phosphorivorans</name>
    <dbReference type="NCBI Taxonomy" id="1221500"/>
    <lineage>
        <taxon>Bacteria</taxon>
        <taxon>Bacillati</taxon>
        <taxon>Bacillota</taxon>
        <taxon>Bacilli</taxon>
        <taxon>Bacillales</taxon>
        <taxon>Fictibacillaceae</taxon>
        <taxon>Fictibacillus</taxon>
    </lineage>
</organism>
<protein>
    <submittedName>
        <fullName evidence="2">Uncharacterized protein</fullName>
    </submittedName>
</protein>
<dbReference type="PANTHER" id="PTHR42709">
    <property type="entry name" value="ALKALINE PHOSPHATASE LIKE PROTEIN"/>
    <property type="match status" value="1"/>
</dbReference>
<comment type="similarity">
    <text evidence="1">Belongs to the DedA family.</text>
</comment>
<dbReference type="RefSeq" id="WP_066397481.1">
    <property type="nucleotide sequence ID" value="NZ_CP015378.1"/>
</dbReference>
<dbReference type="STRING" id="1221500.ABE65_016975"/>